<dbReference type="Proteomes" id="UP000823757">
    <property type="component" value="Unassembled WGS sequence"/>
</dbReference>
<keyword evidence="2" id="KW-0812">Transmembrane</keyword>
<feature type="coiled-coil region" evidence="1">
    <location>
        <begin position="247"/>
        <end position="281"/>
    </location>
</feature>
<evidence type="ECO:0008006" key="5">
    <source>
        <dbReference type="Google" id="ProtNLM"/>
    </source>
</evidence>
<keyword evidence="1" id="KW-0175">Coiled coil</keyword>
<protein>
    <recommendedName>
        <fullName evidence="5">Four helix bundle sensory module for signal transduction</fullName>
    </recommendedName>
</protein>
<comment type="caution">
    <text evidence="3">The sequence shown here is derived from an EMBL/GenBank/DDBJ whole genome shotgun (WGS) entry which is preliminary data.</text>
</comment>
<accession>A0A9D9NHN7</accession>
<feature type="transmembrane region" description="Helical" evidence="2">
    <location>
        <begin position="20"/>
        <end position="40"/>
    </location>
</feature>
<gene>
    <name evidence="3" type="ORF">IAB91_02375</name>
</gene>
<keyword evidence="2" id="KW-0472">Membrane</keyword>
<name>A0A9D9NHN7_9BACT</name>
<keyword evidence="2" id="KW-1133">Transmembrane helix</keyword>
<proteinExistence type="predicted"/>
<reference evidence="3" key="1">
    <citation type="submission" date="2020-10" db="EMBL/GenBank/DDBJ databases">
        <authorList>
            <person name="Gilroy R."/>
        </authorList>
    </citation>
    <scope>NUCLEOTIDE SEQUENCE</scope>
    <source>
        <strain evidence="3">B1-13419</strain>
    </source>
</reference>
<reference evidence="3" key="2">
    <citation type="journal article" date="2021" name="PeerJ">
        <title>Extensive microbial diversity within the chicken gut microbiome revealed by metagenomics and culture.</title>
        <authorList>
            <person name="Gilroy R."/>
            <person name="Ravi A."/>
            <person name="Getino M."/>
            <person name="Pursley I."/>
            <person name="Horton D.L."/>
            <person name="Alikhan N.F."/>
            <person name="Baker D."/>
            <person name="Gharbi K."/>
            <person name="Hall N."/>
            <person name="Watson M."/>
            <person name="Adriaenssens E.M."/>
            <person name="Foster-Nyarko E."/>
            <person name="Jarju S."/>
            <person name="Secka A."/>
            <person name="Antonio M."/>
            <person name="Oren A."/>
            <person name="Chaudhuri R.R."/>
            <person name="La Ragione R."/>
            <person name="Hildebrand F."/>
            <person name="Pallen M.J."/>
        </authorList>
    </citation>
    <scope>NUCLEOTIDE SEQUENCE</scope>
    <source>
        <strain evidence="3">B1-13419</strain>
    </source>
</reference>
<sequence length="287" mass="32564">MLQKFLKKIRGYRMSMRTKLTLGLGSIAAMLLLSSIISVLEYRRMSNYVSDLVADNIRNINIAQKLVAMSDEYNLKVLAAIGEEGVVPEVPQFDRDAFMDQCDSLRIALSSREASPLADSVIYSYSAYMLTSLELPKVIASDFIDSRDWYFKRLQPRYNRLRSDIESLTDAAYAELQTNSMAFQDSFYRSIIPGIVSVAAGLVLVLLLLFFILAYYANPVYKMLSSLQNYTLTGAKYRCSFEGNDQMAALNEQIADLVEENVELKRRNKALRDDKDKLIEAVQSVQE</sequence>
<feature type="transmembrane region" description="Helical" evidence="2">
    <location>
        <begin position="191"/>
        <end position="217"/>
    </location>
</feature>
<organism evidence="3 4">
    <name type="scientific">Candidatus Cryptobacteroides faecigallinarum</name>
    <dbReference type="NCBI Taxonomy" id="2840763"/>
    <lineage>
        <taxon>Bacteria</taxon>
        <taxon>Pseudomonadati</taxon>
        <taxon>Bacteroidota</taxon>
        <taxon>Bacteroidia</taxon>
        <taxon>Bacteroidales</taxon>
        <taxon>Candidatus Cryptobacteroides</taxon>
    </lineage>
</organism>
<evidence type="ECO:0000313" key="4">
    <source>
        <dbReference type="Proteomes" id="UP000823757"/>
    </source>
</evidence>
<evidence type="ECO:0000256" key="2">
    <source>
        <dbReference type="SAM" id="Phobius"/>
    </source>
</evidence>
<evidence type="ECO:0000256" key="1">
    <source>
        <dbReference type="SAM" id="Coils"/>
    </source>
</evidence>
<dbReference type="AlphaFoldDB" id="A0A9D9NHN7"/>
<dbReference type="EMBL" id="JADIMD010000032">
    <property type="protein sequence ID" value="MBO8474124.1"/>
    <property type="molecule type" value="Genomic_DNA"/>
</dbReference>
<evidence type="ECO:0000313" key="3">
    <source>
        <dbReference type="EMBL" id="MBO8474124.1"/>
    </source>
</evidence>